<protein>
    <submittedName>
        <fullName evidence="3">Conserved Theileria-specific sub-telomeric protein, SVSP family</fullName>
    </submittedName>
</protein>
<dbReference type="VEuPathDB" id="PiroplasmaDB:TA18950"/>
<feature type="compositionally biased region" description="Low complexity" evidence="1">
    <location>
        <begin position="228"/>
        <end position="237"/>
    </location>
</feature>
<reference evidence="3 4" key="1">
    <citation type="journal article" date="2005" name="Science">
        <title>Genome of the host-cell transforming parasite Theileria annulata compared with T. parva.</title>
        <authorList>
            <person name="Pain A."/>
            <person name="Renauld H."/>
            <person name="Berriman M."/>
            <person name="Murphy L."/>
            <person name="Yeats C.A."/>
            <person name="Weir W."/>
            <person name="Kerhornou A."/>
            <person name="Aslett M."/>
            <person name="Bishop R."/>
            <person name="Bouchier C."/>
            <person name="Cochet M."/>
            <person name="Coulson R.M.R."/>
            <person name="Cronin A."/>
            <person name="de Villiers E.P."/>
            <person name="Fraser A."/>
            <person name="Fosker N."/>
            <person name="Gardner M."/>
            <person name="Goble A."/>
            <person name="Griffiths-Jones S."/>
            <person name="Harris D.E."/>
            <person name="Katzer F."/>
            <person name="Larke N."/>
            <person name="Lord A."/>
            <person name="Maser P."/>
            <person name="McKellar S."/>
            <person name="Mooney P."/>
            <person name="Morton F."/>
            <person name="Nene V."/>
            <person name="O'Neil S."/>
            <person name="Price C."/>
            <person name="Quail M.A."/>
            <person name="Rabbinowitsch E."/>
            <person name="Rawlings N.D."/>
            <person name="Rutter S."/>
            <person name="Saunders D."/>
            <person name="Seeger K."/>
            <person name="Shah T."/>
            <person name="Squares R."/>
            <person name="Squares S."/>
            <person name="Tivey A."/>
            <person name="Walker A.R."/>
            <person name="Woodward J."/>
            <person name="Dobbelaere D.A.E."/>
            <person name="Langsley G."/>
            <person name="Rajandream M.A."/>
            <person name="McKeever D."/>
            <person name="Shiels B."/>
            <person name="Tait A."/>
            <person name="Barrell B.G."/>
            <person name="Hall N."/>
        </authorList>
    </citation>
    <scope>NUCLEOTIDE SEQUENCE [LARGE SCALE GENOMIC DNA]</scope>
    <source>
        <strain evidence="4">Ankara</strain>
    </source>
</reference>
<evidence type="ECO:0000313" key="3">
    <source>
        <dbReference type="EMBL" id="CAI74016.1"/>
    </source>
</evidence>
<dbReference type="RefSeq" id="XP_954696.1">
    <property type="nucleotide sequence ID" value="XM_949603.1"/>
</dbReference>
<gene>
    <name evidence="3" type="ORF">TA18950</name>
</gene>
<feature type="compositionally biased region" description="Low complexity" evidence="1">
    <location>
        <begin position="318"/>
        <end position="331"/>
    </location>
</feature>
<dbReference type="STRING" id="5874.Q4UFX3"/>
<dbReference type="Pfam" id="PF07708">
    <property type="entry name" value="Tash_PEST"/>
    <property type="match status" value="1"/>
</dbReference>
<feature type="compositionally biased region" description="Low complexity" evidence="1">
    <location>
        <begin position="255"/>
        <end position="285"/>
    </location>
</feature>
<organism evidence="3 4">
    <name type="scientific">Theileria annulata</name>
    <dbReference type="NCBI Taxonomy" id="5874"/>
    <lineage>
        <taxon>Eukaryota</taxon>
        <taxon>Sar</taxon>
        <taxon>Alveolata</taxon>
        <taxon>Apicomplexa</taxon>
        <taxon>Aconoidasida</taxon>
        <taxon>Piroplasmida</taxon>
        <taxon>Theileriidae</taxon>
        <taxon>Theileria</taxon>
    </lineage>
</organism>
<feature type="compositionally biased region" description="Low complexity" evidence="1">
    <location>
        <begin position="151"/>
        <end position="166"/>
    </location>
</feature>
<dbReference type="KEGG" id="tan:TA18950"/>
<feature type="compositionally biased region" description="Low complexity" evidence="1">
    <location>
        <begin position="174"/>
        <end position="183"/>
    </location>
</feature>
<proteinExistence type="predicted"/>
<accession>Q4UFX3</accession>
<feature type="compositionally biased region" description="Pro residues" evidence="1">
    <location>
        <begin position="116"/>
        <end position="134"/>
    </location>
</feature>
<sequence length="605" mass="69377">MNKYFRYTYILLIIILIGFVNSGDNPAGKKGESVGYGYGATPVDTEEDDEINFDLVVRELESLVTEDDHETAGDTVISDNILQHGLGHIICNEYTSQQPPQTPQQPHQGYQLTPTQFPPHPQYHPPYYTGPPSQPAYQGYGPTQPYPPAPYEQYPQPSQQPIEQPIEPQPVPQDQPVIQYYPLPQQPQPISQPPQPEELLDLSKKPILPLRPAQQPQPEEPLDLSKKTTQTTQHIQQPSTDQSEQPTPLQPPQQPYYGPYQPGDQQQDQPLPSQPSNLGPGILGPAPGPLREPSEIIKEYDQLADKLIAAAKDKETKQQPTKEPQQEPSTQHAQEPTGLHPETITVEVGSDEEEEPPKEPPGPPKKPGDGDKPEEGDDDGDDDDEDKYDKKKPFKENKKRCQSIKFYKKDKNGLPVEFNLFDYDIQWNDIFLTIYNFLISPFIIECDGMVVWERTNKNFKPKSMTYNKKHNTFVIRVRCHFLLQKLVNGKWQEYIFDIPKYVNLYREDTEGNIVLMNEFDYDLNLTPRGHFKYNVDGLKCCRIEYRNKGVLWEKTPGDNYPLIICLAERMGVLIYFEGKTQIYGRRKGVFKLLITKKNRRISRLK</sequence>
<dbReference type="AlphaFoldDB" id="Q4UFX3"/>
<feature type="signal peptide" evidence="2">
    <location>
        <begin position="1"/>
        <end position="22"/>
    </location>
</feature>
<evidence type="ECO:0000313" key="4">
    <source>
        <dbReference type="Proteomes" id="UP000001950"/>
    </source>
</evidence>
<evidence type="ECO:0000256" key="2">
    <source>
        <dbReference type="SAM" id="SignalP"/>
    </source>
</evidence>
<feature type="compositionally biased region" description="Pro residues" evidence="1">
    <location>
        <begin position="184"/>
        <end position="196"/>
    </location>
</feature>
<dbReference type="OMA" id="KSMTYNK"/>
<dbReference type="EMBL" id="CR940347">
    <property type="protein sequence ID" value="CAI74016.1"/>
    <property type="molecule type" value="Genomic_DNA"/>
</dbReference>
<dbReference type="InterPro" id="IPR011695">
    <property type="entry name" value="Tash_PEST_motif"/>
</dbReference>
<feature type="compositionally biased region" description="Acidic residues" evidence="1">
    <location>
        <begin position="374"/>
        <end position="386"/>
    </location>
</feature>
<evidence type="ECO:0000256" key="1">
    <source>
        <dbReference type="SAM" id="MobiDB-lite"/>
    </source>
</evidence>
<dbReference type="OrthoDB" id="10573977at2759"/>
<feature type="compositionally biased region" description="Low complexity" evidence="1">
    <location>
        <begin position="104"/>
        <end position="115"/>
    </location>
</feature>
<keyword evidence="4" id="KW-1185">Reference proteome</keyword>
<feature type="region of interest" description="Disordered" evidence="1">
    <location>
        <begin position="94"/>
        <end position="394"/>
    </location>
</feature>
<dbReference type="Proteomes" id="UP000001950">
    <property type="component" value="Chromosome 1"/>
</dbReference>
<feature type="compositionally biased region" description="Basic and acidic residues" evidence="1">
    <location>
        <begin position="292"/>
        <end position="304"/>
    </location>
</feature>
<name>Q4UFX3_THEAN</name>
<feature type="chain" id="PRO_5004245089" evidence="2">
    <location>
        <begin position="23"/>
        <end position="605"/>
    </location>
</feature>
<dbReference type="GeneID" id="3863624"/>
<dbReference type="eggNOG" id="ENOG502RSZV">
    <property type="taxonomic scope" value="Eukaryota"/>
</dbReference>
<dbReference type="InParanoid" id="Q4UFX3"/>
<keyword evidence="2" id="KW-0732">Signal</keyword>